<dbReference type="GO" id="GO:0043138">
    <property type="term" value="F:3'-5' DNA helicase activity"/>
    <property type="evidence" value="ECO:0007669"/>
    <property type="project" value="UniProtKB-EC"/>
</dbReference>
<keyword evidence="3 11" id="KW-0378">Hydrolase</keyword>
<dbReference type="GO" id="GO:0016887">
    <property type="term" value="F:ATP hydrolysis activity"/>
    <property type="evidence" value="ECO:0007669"/>
    <property type="project" value="RHEA"/>
</dbReference>
<dbReference type="Pfam" id="PF00580">
    <property type="entry name" value="UvrD-helicase"/>
    <property type="match status" value="1"/>
</dbReference>
<dbReference type="Gene3D" id="1.10.10.160">
    <property type="match status" value="1"/>
</dbReference>
<evidence type="ECO:0000259" key="13">
    <source>
        <dbReference type="PROSITE" id="PS51217"/>
    </source>
</evidence>
<evidence type="ECO:0000256" key="8">
    <source>
        <dbReference type="ARBA" id="ARBA00034617"/>
    </source>
</evidence>
<accession>A0A261EX41</accession>
<evidence type="ECO:0000256" key="4">
    <source>
        <dbReference type="ARBA" id="ARBA00022806"/>
    </source>
</evidence>
<dbReference type="GO" id="GO:0033202">
    <property type="term" value="C:DNA helicase complex"/>
    <property type="evidence" value="ECO:0007669"/>
    <property type="project" value="TreeGrafter"/>
</dbReference>
<evidence type="ECO:0000256" key="2">
    <source>
        <dbReference type="ARBA" id="ARBA00022741"/>
    </source>
</evidence>
<dbReference type="EC" id="5.6.2.4" evidence="9"/>
<dbReference type="PANTHER" id="PTHR11070">
    <property type="entry name" value="UVRD / RECB / PCRA DNA HELICASE FAMILY MEMBER"/>
    <property type="match status" value="1"/>
</dbReference>
<evidence type="ECO:0000259" key="12">
    <source>
        <dbReference type="PROSITE" id="PS51198"/>
    </source>
</evidence>
<evidence type="ECO:0000313" key="14">
    <source>
        <dbReference type="EMBL" id="OZG51439.1"/>
    </source>
</evidence>
<dbReference type="PROSITE" id="PS51217">
    <property type="entry name" value="UVRD_HELICASE_CTER"/>
    <property type="match status" value="1"/>
</dbReference>
<dbReference type="GO" id="GO:0005829">
    <property type="term" value="C:cytosol"/>
    <property type="evidence" value="ECO:0007669"/>
    <property type="project" value="TreeGrafter"/>
</dbReference>
<dbReference type="InterPro" id="IPR013986">
    <property type="entry name" value="DExx_box_DNA_helicase_dom_sf"/>
</dbReference>
<evidence type="ECO:0000256" key="5">
    <source>
        <dbReference type="ARBA" id="ARBA00022840"/>
    </source>
</evidence>
<dbReference type="InterPro" id="IPR027417">
    <property type="entry name" value="P-loop_NTPase"/>
</dbReference>
<dbReference type="InterPro" id="IPR014016">
    <property type="entry name" value="UvrD-like_ATP-bd"/>
</dbReference>
<evidence type="ECO:0000256" key="7">
    <source>
        <dbReference type="ARBA" id="ARBA00023235"/>
    </source>
</evidence>
<dbReference type="GO" id="GO:0003677">
    <property type="term" value="F:DNA binding"/>
    <property type="evidence" value="ECO:0007669"/>
    <property type="project" value="UniProtKB-KW"/>
</dbReference>
<feature type="domain" description="UvrD-like helicase ATP-binding" evidence="12">
    <location>
        <begin position="6"/>
        <end position="293"/>
    </location>
</feature>
<dbReference type="PROSITE" id="PS51198">
    <property type="entry name" value="UVRD_HELICASE_ATP_BIND"/>
    <property type="match status" value="1"/>
</dbReference>
<dbReference type="Pfam" id="PF13361">
    <property type="entry name" value="UvrD_C"/>
    <property type="match status" value="1"/>
</dbReference>
<evidence type="ECO:0000256" key="1">
    <source>
        <dbReference type="ARBA" id="ARBA00009922"/>
    </source>
</evidence>
<name>A0A261EX41_9BIFI</name>
<dbReference type="RefSeq" id="WP_094660895.1">
    <property type="nucleotide sequence ID" value="NZ_MWWR01000008.1"/>
</dbReference>
<dbReference type="Proteomes" id="UP000216725">
    <property type="component" value="Unassembled WGS sequence"/>
</dbReference>
<proteinExistence type="inferred from homology"/>
<dbReference type="OrthoDB" id="9806690at2"/>
<keyword evidence="15" id="KW-1185">Reference proteome</keyword>
<evidence type="ECO:0000256" key="3">
    <source>
        <dbReference type="ARBA" id="ARBA00022801"/>
    </source>
</evidence>
<protein>
    <recommendedName>
        <fullName evidence="9">DNA 3'-5' helicase</fullName>
        <ecNumber evidence="9">5.6.2.4</ecNumber>
    </recommendedName>
</protein>
<evidence type="ECO:0000256" key="9">
    <source>
        <dbReference type="ARBA" id="ARBA00034808"/>
    </source>
</evidence>
<dbReference type="AlphaFoldDB" id="A0A261EX41"/>
<dbReference type="InterPro" id="IPR014017">
    <property type="entry name" value="DNA_helicase_UvrD-like_C"/>
</dbReference>
<keyword evidence="7" id="KW-0413">Isomerase</keyword>
<dbReference type="CDD" id="cd18807">
    <property type="entry name" value="SF1_C_UvrD"/>
    <property type="match status" value="1"/>
</dbReference>
<reference evidence="14 15" key="1">
    <citation type="journal article" date="2017" name="BMC Genomics">
        <title>Comparative genomic and phylogenomic analyses of the Bifidobacteriaceae family.</title>
        <authorList>
            <person name="Lugli G.A."/>
            <person name="Milani C."/>
            <person name="Turroni F."/>
            <person name="Duranti S."/>
            <person name="Mancabelli L."/>
            <person name="Mangifesta M."/>
            <person name="Ferrario C."/>
            <person name="Modesto M."/>
            <person name="Mattarelli P."/>
            <person name="Jiri K."/>
            <person name="van Sinderen D."/>
            <person name="Ventura M."/>
        </authorList>
    </citation>
    <scope>NUCLEOTIDE SEQUENCE [LARGE SCALE GENOMIC DNA]</scope>
    <source>
        <strain evidence="14 15">DSM 24742</strain>
    </source>
</reference>
<dbReference type="PANTHER" id="PTHR11070:SF2">
    <property type="entry name" value="ATP-DEPENDENT DNA HELICASE SRS2"/>
    <property type="match status" value="1"/>
</dbReference>
<dbReference type="SUPFAM" id="SSF52540">
    <property type="entry name" value="P-loop containing nucleoside triphosphate hydrolases"/>
    <property type="match status" value="1"/>
</dbReference>
<comment type="caution">
    <text evidence="14">The sequence shown here is derived from an EMBL/GenBank/DDBJ whole genome shotgun (WGS) entry which is preliminary data.</text>
</comment>
<dbReference type="Gene3D" id="1.10.486.10">
    <property type="entry name" value="PCRA, domain 4"/>
    <property type="match status" value="1"/>
</dbReference>
<comment type="similarity">
    <text evidence="1">Belongs to the helicase family. UvrD subfamily.</text>
</comment>
<sequence length="718" mass="81441">MEDILDGLNDAQREAVTTTEGYVRVVAGAGSGKTRALTRRFAYLVNDLGIMPGNILCATFTNKAAQEMRRRIRELTGDRDTGYVNTFHGLCVGILQEDGHSLGYPRNMLVLDNSDIDQMLAGIYEERDLTLRQMTFSQARDMIEMRKCITEPDYYLDMVTLPVEELKKAYDAASKPDDIIFRGYLYQERRCFGVDYNDLIFLTLYMFRRFPEIRLKWQKRLEYVMVDEFQDIDGPQHELMTQLCGYHRNLFVVGDPDQTIYTWRGADVRFLMDFPQDFPGTRTVMMTTNYRSTPQILDVANSLISKNRHRIAKDLVPVLPDGAPVTWNHAKDADSEAAQIAASIGALHGSGAAFRDIAVLYRAHYVTRAVEEALRNAKIPYVIYSGVQFFDRAEVKDALAYLRLVAEHDDLSFERVVNRPKRNMGRKRMAFLRAYADSHGCTLFEALERTVDDAVFKGTKARPFLSMVENMSLEYAHRPVSEALAAVLDASGYEDMLRTEGSQDRLDNLAELKQSAYDWEVDSGEETTMEDYLSHVALFSNQDTADSGDKVRLMTVHAAKGLEFAHVFLCGMNEGIFPSRKIRTAEQMEEERRLAFVAMTRARLGLHISEAEGFTSPDSSVRYPSRFLLDVRPGLLQFENRPDDTLLARTRDHIRLTQRWTESSSASFAVGDRVAHPVFGPGTVTEIDTQAGAYVIAFDDMPTPRAIAFRVKLQRADG</sequence>
<organism evidence="14 15">
    <name type="scientific">Pseudoscardovia radai</name>
    <dbReference type="NCBI Taxonomy" id="987066"/>
    <lineage>
        <taxon>Bacteria</taxon>
        <taxon>Bacillati</taxon>
        <taxon>Actinomycetota</taxon>
        <taxon>Actinomycetes</taxon>
        <taxon>Bifidobacteriales</taxon>
        <taxon>Bifidobacteriaceae</taxon>
        <taxon>Pseudoscardovia</taxon>
    </lineage>
</organism>
<gene>
    <name evidence="14" type="ORF">PSRA_1074</name>
</gene>
<keyword evidence="4 11" id="KW-0347">Helicase</keyword>
<dbReference type="GO" id="GO:0000725">
    <property type="term" value="P:recombinational repair"/>
    <property type="evidence" value="ECO:0007669"/>
    <property type="project" value="TreeGrafter"/>
</dbReference>
<evidence type="ECO:0000256" key="6">
    <source>
        <dbReference type="ARBA" id="ARBA00023125"/>
    </source>
</evidence>
<comment type="catalytic activity">
    <reaction evidence="8">
        <text>Couples ATP hydrolysis with the unwinding of duplex DNA by translocating in the 3'-5' direction.</text>
        <dbReference type="EC" id="5.6.2.4"/>
    </reaction>
</comment>
<dbReference type="CDD" id="cd17932">
    <property type="entry name" value="DEXQc_UvrD"/>
    <property type="match status" value="1"/>
</dbReference>
<feature type="domain" description="UvrD-like helicase C-terminal" evidence="13">
    <location>
        <begin position="294"/>
        <end position="561"/>
    </location>
</feature>
<dbReference type="GO" id="GO:0005524">
    <property type="term" value="F:ATP binding"/>
    <property type="evidence" value="ECO:0007669"/>
    <property type="project" value="UniProtKB-UniRule"/>
</dbReference>
<keyword evidence="6" id="KW-0238">DNA-binding</keyword>
<keyword evidence="2 11" id="KW-0547">Nucleotide-binding</keyword>
<comment type="catalytic activity">
    <reaction evidence="10">
        <text>ATP + H2O = ADP + phosphate + H(+)</text>
        <dbReference type="Rhea" id="RHEA:13065"/>
        <dbReference type="ChEBI" id="CHEBI:15377"/>
        <dbReference type="ChEBI" id="CHEBI:15378"/>
        <dbReference type="ChEBI" id="CHEBI:30616"/>
        <dbReference type="ChEBI" id="CHEBI:43474"/>
        <dbReference type="ChEBI" id="CHEBI:456216"/>
        <dbReference type="EC" id="5.6.2.4"/>
    </reaction>
</comment>
<dbReference type="EMBL" id="MWWR01000008">
    <property type="protein sequence ID" value="OZG51439.1"/>
    <property type="molecule type" value="Genomic_DNA"/>
</dbReference>
<dbReference type="Gene3D" id="3.40.50.300">
    <property type="entry name" value="P-loop containing nucleotide triphosphate hydrolases"/>
    <property type="match status" value="2"/>
</dbReference>
<dbReference type="InterPro" id="IPR000212">
    <property type="entry name" value="DNA_helicase_UvrD/REP"/>
</dbReference>
<evidence type="ECO:0000256" key="10">
    <source>
        <dbReference type="ARBA" id="ARBA00048988"/>
    </source>
</evidence>
<feature type="binding site" evidence="11">
    <location>
        <begin position="27"/>
        <end position="34"/>
    </location>
    <ligand>
        <name>ATP</name>
        <dbReference type="ChEBI" id="CHEBI:30616"/>
    </ligand>
</feature>
<keyword evidence="5 11" id="KW-0067">ATP-binding</keyword>
<evidence type="ECO:0000256" key="11">
    <source>
        <dbReference type="PROSITE-ProRule" id="PRU00560"/>
    </source>
</evidence>
<evidence type="ECO:0000313" key="15">
    <source>
        <dbReference type="Proteomes" id="UP000216725"/>
    </source>
</evidence>